<dbReference type="CDD" id="cd06225">
    <property type="entry name" value="HAMP"/>
    <property type="match status" value="1"/>
</dbReference>
<name>A0A0D8PM73_9GAMM</name>
<dbReference type="OrthoDB" id="5894408at2"/>
<dbReference type="GO" id="GO:0016020">
    <property type="term" value="C:membrane"/>
    <property type="evidence" value="ECO:0007669"/>
    <property type="project" value="InterPro"/>
</dbReference>
<dbReference type="InterPro" id="IPR035919">
    <property type="entry name" value="EAL_sf"/>
</dbReference>
<dbReference type="EMBL" id="PYOP01000004">
    <property type="protein sequence ID" value="PSW99036.1"/>
    <property type="molecule type" value="Genomic_DNA"/>
</dbReference>
<sequence length="642" mass="72355">MTLYRQLLLWMLVILFLLTSAVFAIQFKTTKNYLIEQQSTELNNVVSSIGFALSPYLKAKDLISAESVINATFDSGYYSQVKLTLLDSEKEIIRHYPQVTNNVPHWFQSLVHIETISQTRTLTSGWLQLANISVTSSPISAYIQLWKATIQLVLGFIACLLFGAIVLAFVLNKVLKPLKQIQKSAQEMALNHFTDPLPTPHTRELSDLVTAFNSMNIQLQQHFEQQAQETDSLRVRAYQDPVSGLANRSYLITKLQSWLLNNPSGGIILLKSDTIENSYQKSGYESGDHLVQKLAERLKELSADDVTIARLNQSEFILIAPNASEDDLMETGRTMLYMTSELNSDPLGIAPLQAAVGIVACSATLTITALLTHADNALNKARQEVKEPIALLDSSKKKTIQIMGKQQWKTLVDEAIANNLIHFTFQQAINTNNDVIHKEMFAYIKKGEHKFNAGQFLSAIEKLNEGTKFDCYVIDTIFNQLTKKTKSVPVAINITQSSINDTGFIRWLNRKLQSYPQMKQSILFELPEICFIKNIDNTSLLCEIIRQNGFQFGIDNYGHNFSSLGYLNKLRPSYVKLDFAYTSQLDDQMKTDVLESITRSAHNLSILTIASRVETIEQKEKLTQLKIQGFQGYITAQLVNGK</sequence>
<dbReference type="NCBIfam" id="TIGR00254">
    <property type="entry name" value="GGDEF"/>
    <property type="match status" value="1"/>
</dbReference>
<dbReference type="Pfam" id="PF00563">
    <property type="entry name" value="EAL"/>
    <property type="match status" value="1"/>
</dbReference>
<dbReference type="Proteomes" id="UP000241190">
    <property type="component" value="Unassembled WGS sequence"/>
</dbReference>
<dbReference type="Gene3D" id="6.20.270.20">
    <property type="entry name" value="LapD/MoxY periplasmic domain"/>
    <property type="match status" value="1"/>
</dbReference>
<evidence type="ECO:0000259" key="2">
    <source>
        <dbReference type="PROSITE" id="PS50883"/>
    </source>
</evidence>
<dbReference type="CDD" id="cd01948">
    <property type="entry name" value="EAL"/>
    <property type="match status" value="1"/>
</dbReference>
<dbReference type="PANTHER" id="PTHR33121:SF79">
    <property type="entry name" value="CYCLIC DI-GMP PHOSPHODIESTERASE PDED-RELATED"/>
    <property type="match status" value="1"/>
</dbReference>
<dbReference type="SUPFAM" id="SSF55073">
    <property type="entry name" value="Nucleotide cyclase"/>
    <property type="match status" value="1"/>
</dbReference>
<keyword evidence="7" id="KW-1185">Reference proteome</keyword>
<dbReference type="SMART" id="SM00267">
    <property type="entry name" value="GGDEF"/>
    <property type="match status" value="1"/>
</dbReference>
<dbReference type="Gene3D" id="3.30.70.270">
    <property type="match status" value="1"/>
</dbReference>
<evidence type="ECO:0000313" key="7">
    <source>
        <dbReference type="Proteomes" id="UP000241190"/>
    </source>
</evidence>
<dbReference type="InterPro" id="IPR032244">
    <property type="entry name" value="LapD_MoxY_N"/>
</dbReference>
<dbReference type="PANTHER" id="PTHR33121">
    <property type="entry name" value="CYCLIC DI-GMP PHOSPHODIESTERASE PDEF"/>
    <property type="match status" value="1"/>
</dbReference>
<evidence type="ECO:0000313" key="5">
    <source>
        <dbReference type="EMBL" id="PSV98830.1"/>
    </source>
</evidence>
<keyword evidence="1" id="KW-1133">Transmembrane helix</keyword>
<dbReference type="Pfam" id="PF00990">
    <property type="entry name" value="GGDEF"/>
    <property type="match status" value="1"/>
</dbReference>
<dbReference type="InterPro" id="IPR050706">
    <property type="entry name" value="Cyclic-di-GMP_PDE-like"/>
</dbReference>
<dbReference type="AlphaFoldDB" id="A0A0D8PM73"/>
<dbReference type="Proteomes" id="UP000241954">
    <property type="component" value="Unassembled WGS sequence"/>
</dbReference>
<dbReference type="SUPFAM" id="SSF158472">
    <property type="entry name" value="HAMP domain-like"/>
    <property type="match status" value="1"/>
</dbReference>
<evidence type="ECO:0000259" key="4">
    <source>
        <dbReference type="PROSITE" id="PS50887"/>
    </source>
</evidence>
<dbReference type="InterPro" id="IPR001633">
    <property type="entry name" value="EAL_dom"/>
</dbReference>
<dbReference type="Pfam" id="PF00672">
    <property type="entry name" value="HAMP"/>
    <property type="match status" value="1"/>
</dbReference>
<dbReference type="SMART" id="SM00052">
    <property type="entry name" value="EAL"/>
    <property type="match status" value="1"/>
</dbReference>
<keyword evidence="1" id="KW-0812">Transmembrane</keyword>
<dbReference type="PROSITE" id="PS50883">
    <property type="entry name" value="EAL"/>
    <property type="match status" value="1"/>
</dbReference>
<dbReference type="EMBL" id="PYLW01000003">
    <property type="protein sequence ID" value="PSV98830.1"/>
    <property type="molecule type" value="Genomic_DNA"/>
</dbReference>
<feature type="domain" description="GGDEF" evidence="4">
    <location>
        <begin position="263"/>
        <end position="394"/>
    </location>
</feature>
<dbReference type="InterPro" id="IPR000160">
    <property type="entry name" value="GGDEF_dom"/>
</dbReference>
<dbReference type="SMART" id="SM00304">
    <property type="entry name" value="HAMP"/>
    <property type="match status" value="1"/>
</dbReference>
<comment type="caution">
    <text evidence="5">The sequence shown here is derived from an EMBL/GenBank/DDBJ whole genome shotgun (WGS) entry which is preliminary data.</text>
</comment>
<organism evidence="5 8">
    <name type="scientific">Photobacterium iliopiscarium</name>
    <dbReference type="NCBI Taxonomy" id="56192"/>
    <lineage>
        <taxon>Bacteria</taxon>
        <taxon>Pseudomonadati</taxon>
        <taxon>Pseudomonadota</taxon>
        <taxon>Gammaproteobacteria</taxon>
        <taxon>Vibrionales</taxon>
        <taxon>Vibrionaceae</taxon>
        <taxon>Photobacterium</taxon>
    </lineage>
</organism>
<evidence type="ECO:0000313" key="8">
    <source>
        <dbReference type="Proteomes" id="UP000241954"/>
    </source>
</evidence>
<keyword evidence="1" id="KW-0472">Membrane</keyword>
<evidence type="ECO:0000256" key="1">
    <source>
        <dbReference type="SAM" id="Phobius"/>
    </source>
</evidence>
<evidence type="ECO:0000259" key="3">
    <source>
        <dbReference type="PROSITE" id="PS50885"/>
    </source>
</evidence>
<protein>
    <submittedName>
        <fullName evidence="5">GGDEF domain-containing protein</fullName>
    </submittedName>
</protein>
<dbReference type="PROSITE" id="PS50885">
    <property type="entry name" value="HAMP"/>
    <property type="match status" value="1"/>
</dbReference>
<dbReference type="GO" id="GO:0007165">
    <property type="term" value="P:signal transduction"/>
    <property type="evidence" value="ECO:0007669"/>
    <property type="project" value="InterPro"/>
</dbReference>
<dbReference type="Gene3D" id="3.30.110.200">
    <property type="match status" value="1"/>
</dbReference>
<proteinExistence type="predicted"/>
<evidence type="ECO:0000313" key="6">
    <source>
        <dbReference type="EMBL" id="PSW99036.1"/>
    </source>
</evidence>
<dbReference type="RefSeq" id="WP_045038611.1">
    <property type="nucleotide sequence ID" value="NZ_JZSR01000050.1"/>
</dbReference>
<feature type="domain" description="HAMP" evidence="3">
    <location>
        <begin position="172"/>
        <end position="224"/>
    </location>
</feature>
<dbReference type="InterPro" id="IPR029787">
    <property type="entry name" value="Nucleotide_cyclase"/>
</dbReference>
<dbReference type="SUPFAM" id="SSF141868">
    <property type="entry name" value="EAL domain-like"/>
    <property type="match status" value="1"/>
</dbReference>
<dbReference type="Pfam" id="PF16448">
    <property type="entry name" value="LapD_MoxY_N"/>
    <property type="match status" value="1"/>
</dbReference>
<feature type="transmembrane region" description="Helical" evidence="1">
    <location>
        <begin position="152"/>
        <end position="171"/>
    </location>
</feature>
<feature type="domain" description="EAL" evidence="2">
    <location>
        <begin position="405"/>
        <end position="642"/>
    </location>
</feature>
<gene>
    <name evidence="5" type="ORF">C9I88_05265</name>
    <name evidence="6" type="ORF">C9J52_03255</name>
</gene>
<accession>A0A0D8PM73</accession>
<reference evidence="5 8" key="1">
    <citation type="submission" date="2018-01" db="EMBL/GenBank/DDBJ databases">
        <title>Whole genome sequencing of Histamine producing bacteria.</title>
        <authorList>
            <person name="Butler K."/>
        </authorList>
    </citation>
    <scope>NUCLEOTIDE SEQUENCE [LARGE SCALE GENOMIC DNA]</scope>
    <source>
        <strain evidence="6 7">ATCC 51761</strain>
        <strain evidence="5 8">NCIMB 13481</strain>
    </source>
</reference>
<dbReference type="GO" id="GO:0071111">
    <property type="term" value="F:cyclic-guanylate-specific phosphodiesterase activity"/>
    <property type="evidence" value="ECO:0007669"/>
    <property type="project" value="InterPro"/>
</dbReference>
<dbReference type="InterPro" id="IPR042461">
    <property type="entry name" value="LapD_MoxY_peri_C"/>
</dbReference>
<dbReference type="Gene3D" id="3.20.20.450">
    <property type="entry name" value="EAL domain"/>
    <property type="match status" value="1"/>
</dbReference>
<dbReference type="GeneID" id="93547876"/>
<dbReference type="InterPro" id="IPR003660">
    <property type="entry name" value="HAMP_dom"/>
</dbReference>
<dbReference type="InterPro" id="IPR043128">
    <property type="entry name" value="Rev_trsase/Diguanyl_cyclase"/>
</dbReference>
<dbReference type="PROSITE" id="PS50887">
    <property type="entry name" value="GGDEF"/>
    <property type="match status" value="1"/>
</dbReference>